<evidence type="ECO:0000313" key="5">
    <source>
        <dbReference type="EMBL" id="RZC05231.1"/>
    </source>
</evidence>
<feature type="domain" description="RRM" evidence="4">
    <location>
        <begin position="28"/>
        <end position="118"/>
    </location>
</feature>
<comment type="caution">
    <text evidence="5">The sequence shown here is derived from an EMBL/GenBank/DDBJ whole genome shotgun (WGS) entry which is preliminary data.</text>
</comment>
<dbReference type="Gene3D" id="3.30.70.330">
    <property type="match status" value="1"/>
</dbReference>
<dbReference type="GO" id="GO:0003723">
    <property type="term" value="F:RNA binding"/>
    <property type="evidence" value="ECO:0007669"/>
    <property type="project" value="UniProtKB-UniRule"/>
</dbReference>
<keyword evidence="2 3" id="KW-0694">RNA-binding</keyword>
<name>A0A445K313_GLYSO</name>
<keyword evidence="1" id="KW-0677">Repeat</keyword>
<evidence type="ECO:0000256" key="3">
    <source>
        <dbReference type="PROSITE-ProRule" id="PRU00176"/>
    </source>
</evidence>
<dbReference type="Pfam" id="PF00076">
    <property type="entry name" value="RRM_1"/>
    <property type="match status" value="1"/>
</dbReference>
<accession>A0A445K313</accession>
<evidence type="ECO:0000256" key="1">
    <source>
        <dbReference type="ARBA" id="ARBA00022737"/>
    </source>
</evidence>
<dbReference type="SMART" id="SM00360">
    <property type="entry name" value="RRM"/>
    <property type="match status" value="1"/>
</dbReference>
<dbReference type="InterPro" id="IPR012677">
    <property type="entry name" value="Nucleotide-bd_a/b_plait_sf"/>
</dbReference>
<evidence type="ECO:0000313" key="6">
    <source>
        <dbReference type="Proteomes" id="UP000289340"/>
    </source>
</evidence>
<gene>
    <name evidence="5" type="ORF">D0Y65_013416</name>
</gene>
<evidence type="ECO:0000256" key="2">
    <source>
        <dbReference type="ARBA" id="ARBA00022884"/>
    </source>
</evidence>
<dbReference type="Proteomes" id="UP000289340">
    <property type="component" value="Chromosome 6"/>
</dbReference>
<protein>
    <submittedName>
        <fullName evidence="5">Polyadenylate-binding protein 2</fullName>
    </submittedName>
</protein>
<dbReference type="EMBL" id="QZWG01000006">
    <property type="protein sequence ID" value="RZC05231.1"/>
    <property type="molecule type" value="Genomic_DNA"/>
</dbReference>
<dbReference type="AlphaFoldDB" id="A0A445K313"/>
<sequence length="118" mass="13361">MTRVQVLPQNAIPDPNGGGAAGNQFVMTSLYVRDLDPNVMDAQLYDLVNQLGQVVSVRVCRDLTSRRSLGYDYVNFSNPQDVAVLLSYYIFTRLSRRNLVHLIFLLSNQTNEVDSNFF</sequence>
<dbReference type="InterPro" id="IPR000504">
    <property type="entry name" value="RRM_dom"/>
</dbReference>
<dbReference type="PANTHER" id="PTHR24012">
    <property type="entry name" value="RNA BINDING PROTEIN"/>
    <property type="match status" value="1"/>
</dbReference>
<proteinExistence type="predicted"/>
<keyword evidence="6" id="KW-1185">Reference proteome</keyword>
<reference evidence="5 6" key="1">
    <citation type="submission" date="2018-09" db="EMBL/GenBank/DDBJ databases">
        <title>A high-quality reference genome of wild soybean provides a powerful tool to mine soybean genomes.</title>
        <authorList>
            <person name="Xie M."/>
            <person name="Chung C.Y.L."/>
            <person name="Li M.-W."/>
            <person name="Wong F.-L."/>
            <person name="Chan T.-F."/>
            <person name="Lam H.-M."/>
        </authorList>
    </citation>
    <scope>NUCLEOTIDE SEQUENCE [LARGE SCALE GENOMIC DNA]</scope>
    <source>
        <strain evidence="6">cv. W05</strain>
        <tissue evidence="5">Hypocotyl of etiolated seedlings</tissue>
    </source>
</reference>
<dbReference type="SUPFAM" id="SSF54928">
    <property type="entry name" value="RNA-binding domain, RBD"/>
    <property type="match status" value="1"/>
</dbReference>
<organism evidence="5 6">
    <name type="scientific">Glycine soja</name>
    <name type="common">Wild soybean</name>
    <dbReference type="NCBI Taxonomy" id="3848"/>
    <lineage>
        <taxon>Eukaryota</taxon>
        <taxon>Viridiplantae</taxon>
        <taxon>Streptophyta</taxon>
        <taxon>Embryophyta</taxon>
        <taxon>Tracheophyta</taxon>
        <taxon>Spermatophyta</taxon>
        <taxon>Magnoliopsida</taxon>
        <taxon>eudicotyledons</taxon>
        <taxon>Gunneridae</taxon>
        <taxon>Pentapetalae</taxon>
        <taxon>rosids</taxon>
        <taxon>fabids</taxon>
        <taxon>Fabales</taxon>
        <taxon>Fabaceae</taxon>
        <taxon>Papilionoideae</taxon>
        <taxon>50 kb inversion clade</taxon>
        <taxon>NPAAA clade</taxon>
        <taxon>indigoferoid/millettioid clade</taxon>
        <taxon>Phaseoleae</taxon>
        <taxon>Glycine</taxon>
        <taxon>Glycine subgen. Soja</taxon>
    </lineage>
</organism>
<dbReference type="InterPro" id="IPR035979">
    <property type="entry name" value="RBD_domain_sf"/>
</dbReference>
<dbReference type="PROSITE" id="PS50102">
    <property type="entry name" value="RRM"/>
    <property type="match status" value="1"/>
</dbReference>
<evidence type="ECO:0000259" key="4">
    <source>
        <dbReference type="PROSITE" id="PS50102"/>
    </source>
</evidence>